<gene>
    <name evidence="2" type="ORF">M422DRAFT_257668</name>
</gene>
<organism evidence="2 3">
    <name type="scientific">Sphaerobolus stellatus (strain SS14)</name>
    <dbReference type="NCBI Taxonomy" id="990650"/>
    <lineage>
        <taxon>Eukaryota</taxon>
        <taxon>Fungi</taxon>
        <taxon>Dikarya</taxon>
        <taxon>Basidiomycota</taxon>
        <taxon>Agaricomycotina</taxon>
        <taxon>Agaricomycetes</taxon>
        <taxon>Phallomycetidae</taxon>
        <taxon>Geastrales</taxon>
        <taxon>Sphaerobolaceae</taxon>
        <taxon>Sphaerobolus</taxon>
    </lineage>
</organism>
<evidence type="ECO:0000313" key="3">
    <source>
        <dbReference type="Proteomes" id="UP000054279"/>
    </source>
</evidence>
<dbReference type="Proteomes" id="UP000054279">
    <property type="component" value="Unassembled WGS sequence"/>
</dbReference>
<evidence type="ECO:0000256" key="1">
    <source>
        <dbReference type="SAM" id="MobiDB-lite"/>
    </source>
</evidence>
<accession>A0A0C9VDW2</accession>
<dbReference type="HOGENOM" id="CLU_1215464_0_0_1"/>
<sequence length="228" mass="25137">MVDARTRRVHIAESSKTCNTIIGLKSADGDGDDDACVAGTNPTSDDGHANRPPASPYPSPLNSARPDDAPPLLDKPSIFPAYISTALENISKLVQLSRSVPGGPGQLDRGHTAPELGWSRTGWDRWYRSDPSGPARNEKRTTLTWSDFFASGFTRTDASAPPSNSPPVMTPKVKYKSMRQSRLTLPPVDLRTAISLWVYEEFVPTECRAQLTAPKRKITYHFKINLFR</sequence>
<reference evidence="2 3" key="1">
    <citation type="submission" date="2014-06" db="EMBL/GenBank/DDBJ databases">
        <title>Evolutionary Origins and Diversification of the Mycorrhizal Mutualists.</title>
        <authorList>
            <consortium name="DOE Joint Genome Institute"/>
            <consortium name="Mycorrhizal Genomics Consortium"/>
            <person name="Kohler A."/>
            <person name="Kuo A."/>
            <person name="Nagy L.G."/>
            <person name="Floudas D."/>
            <person name="Copeland A."/>
            <person name="Barry K.W."/>
            <person name="Cichocki N."/>
            <person name="Veneault-Fourrey C."/>
            <person name="LaButti K."/>
            <person name="Lindquist E.A."/>
            <person name="Lipzen A."/>
            <person name="Lundell T."/>
            <person name="Morin E."/>
            <person name="Murat C."/>
            <person name="Riley R."/>
            <person name="Ohm R."/>
            <person name="Sun H."/>
            <person name="Tunlid A."/>
            <person name="Henrissat B."/>
            <person name="Grigoriev I.V."/>
            <person name="Hibbett D.S."/>
            <person name="Martin F."/>
        </authorList>
    </citation>
    <scope>NUCLEOTIDE SEQUENCE [LARGE SCALE GENOMIC DNA]</scope>
    <source>
        <strain evidence="2 3">SS14</strain>
    </source>
</reference>
<dbReference type="OrthoDB" id="3362494at2759"/>
<protein>
    <submittedName>
        <fullName evidence="2">Uncharacterized protein</fullName>
    </submittedName>
</protein>
<keyword evidence="3" id="KW-1185">Reference proteome</keyword>
<dbReference type="AlphaFoldDB" id="A0A0C9VDW2"/>
<dbReference type="EMBL" id="KN837151">
    <property type="protein sequence ID" value="KIJ39602.1"/>
    <property type="molecule type" value="Genomic_DNA"/>
</dbReference>
<proteinExistence type="predicted"/>
<feature type="region of interest" description="Disordered" evidence="1">
    <location>
        <begin position="25"/>
        <end position="72"/>
    </location>
</feature>
<name>A0A0C9VDW2_SPHS4</name>
<evidence type="ECO:0000313" key="2">
    <source>
        <dbReference type="EMBL" id="KIJ39602.1"/>
    </source>
</evidence>